<keyword evidence="8" id="KW-0418">Kinase</keyword>
<evidence type="ECO:0000256" key="4">
    <source>
        <dbReference type="ARBA" id="ARBA00022553"/>
    </source>
</evidence>
<dbReference type="SUPFAM" id="SSF52172">
    <property type="entry name" value="CheY-like"/>
    <property type="match status" value="1"/>
</dbReference>
<evidence type="ECO:0000256" key="12">
    <source>
        <dbReference type="ARBA" id="ARBA00023136"/>
    </source>
</evidence>
<keyword evidence="7" id="KW-0547">Nucleotide-binding</keyword>
<feature type="compositionally biased region" description="Polar residues" evidence="16">
    <location>
        <begin position="1153"/>
        <end position="1168"/>
    </location>
</feature>
<evidence type="ECO:0000256" key="13">
    <source>
        <dbReference type="ARBA" id="ARBA00023180"/>
    </source>
</evidence>
<evidence type="ECO:0000256" key="16">
    <source>
        <dbReference type="SAM" id="MobiDB-lite"/>
    </source>
</evidence>
<dbReference type="GO" id="GO:0005524">
    <property type="term" value="F:ATP binding"/>
    <property type="evidence" value="ECO:0007669"/>
    <property type="project" value="UniProtKB-KW"/>
</dbReference>
<evidence type="ECO:0000256" key="17">
    <source>
        <dbReference type="SAM" id="Phobius"/>
    </source>
</evidence>
<feature type="coiled-coil region" evidence="15">
    <location>
        <begin position="537"/>
        <end position="564"/>
    </location>
</feature>
<keyword evidence="5" id="KW-0808">Transferase</keyword>
<evidence type="ECO:0000256" key="3">
    <source>
        <dbReference type="ARBA" id="ARBA00012438"/>
    </source>
</evidence>
<keyword evidence="21" id="KW-1185">Reference proteome</keyword>
<dbReference type="SUPFAM" id="SSF55874">
    <property type="entry name" value="ATPase domain of HSP90 chaperone/DNA topoisomerase II/histidine kinase"/>
    <property type="match status" value="1"/>
</dbReference>
<dbReference type="GO" id="GO:0005886">
    <property type="term" value="C:plasma membrane"/>
    <property type="evidence" value="ECO:0007669"/>
    <property type="project" value="UniProtKB-ARBA"/>
</dbReference>
<evidence type="ECO:0000259" key="18">
    <source>
        <dbReference type="PROSITE" id="PS50109"/>
    </source>
</evidence>
<dbReference type="SUPFAM" id="SSF47384">
    <property type="entry name" value="Homodimeric domain of signal transducing histidine kinase"/>
    <property type="match status" value="1"/>
</dbReference>
<dbReference type="CDD" id="cd00082">
    <property type="entry name" value="HisKA"/>
    <property type="match status" value="1"/>
</dbReference>
<dbReference type="Gene3D" id="3.40.50.2300">
    <property type="match status" value="1"/>
</dbReference>
<evidence type="ECO:0000256" key="9">
    <source>
        <dbReference type="ARBA" id="ARBA00022840"/>
    </source>
</evidence>
<accession>S3DVJ0</accession>
<dbReference type="EC" id="2.7.13.3" evidence="3"/>
<evidence type="ECO:0000256" key="1">
    <source>
        <dbReference type="ARBA" id="ARBA00000085"/>
    </source>
</evidence>
<dbReference type="KEGG" id="glz:GLAREA_03370"/>
<dbReference type="GeneID" id="19462425"/>
<dbReference type="HOGENOM" id="CLU_003731_0_0_1"/>
<dbReference type="Proteomes" id="UP000016922">
    <property type="component" value="Unassembled WGS sequence"/>
</dbReference>
<feature type="compositionally biased region" description="Polar residues" evidence="16">
    <location>
        <begin position="784"/>
        <end position="795"/>
    </location>
</feature>
<protein>
    <recommendedName>
        <fullName evidence="3">histidine kinase</fullName>
        <ecNumber evidence="3">2.7.13.3</ecNumber>
    </recommendedName>
</protein>
<feature type="domain" description="Histidine kinase" evidence="18">
    <location>
        <begin position="578"/>
        <end position="903"/>
    </location>
</feature>
<dbReference type="SMART" id="SM00387">
    <property type="entry name" value="HATPase_c"/>
    <property type="match status" value="1"/>
</dbReference>
<evidence type="ECO:0000256" key="10">
    <source>
        <dbReference type="ARBA" id="ARBA00022989"/>
    </source>
</evidence>
<name>S3DVJ0_GLAL2</name>
<keyword evidence="13" id="KW-0325">Glycoprotein</keyword>
<dbReference type="PROSITE" id="PS50110">
    <property type="entry name" value="RESPONSE_REGULATORY"/>
    <property type="match status" value="1"/>
</dbReference>
<dbReference type="Gene3D" id="1.10.287.130">
    <property type="match status" value="1"/>
</dbReference>
<feature type="compositionally biased region" description="Polar residues" evidence="16">
    <location>
        <begin position="907"/>
        <end position="931"/>
    </location>
</feature>
<dbReference type="EMBL" id="KE145363">
    <property type="protein sequence ID" value="EPE30403.1"/>
    <property type="molecule type" value="Genomic_DNA"/>
</dbReference>
<gene>
    <name evidence="20" type="ORF">GLAREA_03370</name>
</gene>
<feature type="region of interest" description="Disordered" evidence="16">
    <location>
        <begin position="433"/>
        <end position="475"/>
    </location>
</feature>
<keyword evidence="9" id="KW-0067">ATP-binding</keyword>
<evidence type="ECO:0000313" key="20">
    <source>
        <dbReference type="EMBL" id="EPE30403.1"/>
    </source>
</evidence>
<dbReference type="InterPro" id="IPR003661">
    <property type="entry name" value="HisK_dim/P_dom"/>
</dbReference>
<feature type="compositionally biased region" description="Basic residues" evidence="16">
    <location>
        <begin position="757"/>
        <end position="768"/>
    </location>
</feature>
<dbReference type="InterPro" id="IPR003594">
    <property type="entry name" value="HATPase_dom"/>
</dbReference>
<dbReference type="InterPro" id="IPR036890">
    <property type="entry name" value="HATPase_C_sf"/>
</dbReference>
<keyword evidence="11" id="KW-0902">Two-component regulatory system</keyword>
<dbReference type="SMART" id="SM00448">
    <property type="entry name" value="REC"/>
    <property type="match status" value="1"/>
</dbReference>
<proteinExistence type="predicted"/>
<keyword evidence="15" id="KW-0175">Coiled coil</keyword>
<evidence type="ECO:0000256" key="6">
    <source>
        <dbReference type="ARBA" id="ARBA00022692"/>
    </source>
</evidence>
<keyword evidence="10 17" id="KW-1133">Transmembrane helix</keyword>
<dbReference type="eggNOG" id="KOG0519">
    <property type="taxonomic scope" value="Eukaryota"/>
</dbReference>
<dbReference type="OMA" id="WGDSNRI"/>
<comment type="catalytic activity">
    <reaction evidence="1">
        <text>ATP + protein L-histidine = ADP + protein N-phospho-L-histidine.</text>
        <dbReference type="EC" id="2.7.13.3"/>
    </reaction>
</comment>
<keyword evidence="4 14" id="KW-0597">Phosphoprotein</keyword>
<feature type="transmembrane region" description="Helical" evidence="17">
    <location>
        <begin position="399"/>
        <end position="422"/>
    </location>
</feature>
<evidence type="ECO:0000256" key="5">
    <source>
        <dbReference type="ARBA" id="ARBA00022679"/>
    </source>
</evidence>
<dbReference type="OrthoDB" id="60033at2759"/>
<dbReference type="RefSeq" id="XP_008081814.1">
    <property type="nucleotide sequence ID" value="XM_008083623.1"/>
</dbReference>
<dbReference type="Pfam" id="PF02518">
    <property type="entry name" value="HATPase_c"/>
    <property type="match status" value="1"/>
</dbReference>
<evidence type="ECO:0000256" key="8">
    <source>
        <dbReference type="ARBA" id="ARBA00022777"/>
    </source>
</evidence>
<dbReference type="STRING" id="1116229.S3DVJ0"/>
<dbReference type="InterPro" id="IPR036097">
    <property type="entry name" value="HisK_dim/P_sf"/>
</dbReference>
<evidence type="ECO:0000256" key="2">
    <source>
        <dbReference type="ARBA" id="ARBA00004370"/>
    </source>
</evidence>
<dbReference type="AlphaFoldDB" id="S3DVJ0"/>
<dbReference type="PANTHER" id="PTHR43719">
    <property type="entry name" value="TWO-COMPONENT HISTIDINE KINASE"/>
    <property type="match status" value="1"/>
</dbReference>
<evidence type="ECO:0000256" key="14">
    <source>
        <dbReference type="PROSITE-ProRule" id="PRU00169"/>
    </source>
</evidence>
<feature type="domain" description="Response regulatory" evidence="19">
    <location>
        <begin position="1002"/>
        <end position="1124"/>
    </location>
</feature>
<evidence type="ECO:0000256" key="11">
    <source>
        <dbReference type="ARBA" id="ARBA00023012"/>
    </source>
</evidence>
<dbReference type="Pfam" id="PF00072">
    <property type="entry name" value="Response_reg"/>
    <property type="match status" value="1"/>
</dbReference>
<dbReference type="InterPro" id="IPR005467">
    <property type="entry name" value="His_kinase_dom"/>
</dbReference>
<dbReference type="InterPro" id="IPR001789">
    <property type="entry name" value="Sig_transdc_resp-reg_receiver"/>
</dbReference>
<feature type="region of interest" description="Disordered" evidence="16">
    <location>
        <begin position="906"/>
        <end position="931"/>
    </location>
</feature>
<feature type="modified residue" description="4-aspartylphosphate" evidence="14">
    <location>
        <position position="1059"/>
    </location>
</feature>
<dbReference type="GO" id="GO:0007234">
    <property type="term" value="P:osmosensory signaling via phosphorelay pathway"/>
    <property type="evidence" value="ECO:0007669"/>
    <property type="project" value="UniProtKB-ARBA"/>
</dbReference>
<dbReference type="CDD" id="cd17546">
    <property type="entry name" value="REC_hyHK_CKI1_RcsC-like"/>
    <property type="match status" value="1"/>
</dbReference>
<evidence type="ECO:0000259" key="19">
    <source>
        <dbReference type="PROSITE" id="PS50110"/>
    </source>
</evidence>
<evidence type="ECO:0000256" key="15">
    <source>
        <dbReference type="SAM" id="Coils"/>
    </source>
</evidence>
<feature type="region of interest" description="Disordered" evidence="16">
    <location>
        <begin position="746"/>
        <end position="799"/>
    </location>
</feature>
<dbReference type="PANTHER" id="PTHR43719:SF34">
    <property type="entry name" value="TWO-COMPONENT SYSTEM PROTEIN B"/>
    <property type="match status" value="1"/>
</dbReference>
<dbReference type="PROSITE" id="PS50109">
    <property type="entry name" value="HIS_KIN"/>
    <property type="match status" value="1"/>
</dbReference>
<dbReference type="GO" id="GO:0000155">
    <property type="term" value="F:phosphorelay sensor kinase activity"/>
    <property type="evidence" value="ECO:0007669"/>
    <property type="project" value="InterPro"/>
</dbReference>
<dbReference type="Pfam" id="PF00512">
    <property type="entry name" value="HisKA"/>
    <property type="match status" value="1"/>
</dbReference>
<dbReference type="PRINTS" id="PR00344">
    <property type="entry name" value="BCTRLSENSOR"/>
</dbReference>
<dbReference type="FunFam" id="1.10.287.130:FF:000004">
    <property type="entry name" value="Ethylene receptor 1"/>
    <property type="match status" value="1"/>
</dbReference>
<organism evidence="20 21">
    <name type="scientific">Glarea lozoyensis (strain ATCC 20868 / MF5171)</name>
    <dbReference type="NCBI Taxonomy" id="1116229"/>
    <lineage>
        <taxon>Eukaryota</taxon>
        <taxon>Fungi</taxon>
        <taxon>Dikarya</taxon>
        <taxon>Ascomycota</taxon>
        <taxon>Pezizomycotina</taxon>
        <taxon>Leotiomycetes</taxon>
        <taxon>Helotiales</taxon>
        <taxon>Helotiaceae</taxon>
        <taxon>Glarea</taxon>
    </lineage>
</organism>
<reference evidence="20 21" key="1">
    <citation type="journal article" date="2013" name="BMC Genomics">
        <title>Genomics-driven discovery of the pneumocandin biosynthetic gene cluster in the fungus Glarea lozoyensis.</title>
        <authorList>
            <person name="Chen L."/>
            <person name="Yue Q."/>
            <person name="Zhang X."/>
            <person name="Xiang M."/>
            <person name="Wang C."/>
            <person name="Li S."/>
            <person name="Che Y."/>
            <person name="Ortiz-Lopez F.J."/>
            <person name="Bills G.F."/>
            <person name="Liu X."/>
            <person name="An Z."/>
        </authorList>
    </citation>
    <scope>NUCLEOTIDE SEQUENCE [LARGE SCALE GENOMIC DNA]</scope>
    <source>
        <strain evidence="21">ATCC 20868 / MF5171</strain>
    </source>
</reference>
<keyword evidence="6 17" id="KW-0812">Transmembrane</keyword>
<dbReference type="InterPro" id="IPR011006">
    <property type="entry name" value="CheY-like_superfamily"/>
</dbReference>
<evidence type="ECO:0000313" key="21">
    <source>
        <dbReference type="Proteomes" id="UP000016922"/>
    </source>
</evidence>
<feature type="region of interest" description="Disordered" evidence="16">
    <location>
        <begin position="1126"/>
        <end position="1175"/>
    </location>
</feature>
<sequence length="1175" mass="127382">MRVGIREQFAAVVLITALVPLMVLSIATWINNHNFVTGITASQLSLTASLKAAQVASDLLLIQSTCTTITTRVVIQSALRNFYRGNATSTNWTSANTDIQSALRGGGLSALLQVVVFSRNGTSLGGGTSALFNATTETDGIFIPGAFHPNGTQVNLGDPGSGFPAALYPNITYTPVPGSPDPADSSATLTRVSAFADFPLNQSSVLVLGPLQINSSYALLSMTLPIVDDKNPEVVLGFMTVVAACTSLIDVVNSREGLANTGVTLLFGTRRRENQFPYQARPATATKEPDLKDVGAAVVKYVFPPNATEGRDRHTAYLANITRYGASNFSAKEYPAAVRGFGVWNNEVNQAGSMLSTRNENNVSVSVGYARPQSKLVDWLLIVEMTHKEAWKPVEKLRLIVLACVFGSIGLILLVVIPTAHFSVRPIRRLRDATEKSMAPPGYTPNGSIRSDRMDDLDDESSSGEHPGLDRSDSHRSKTGIFYKLRHLTVTGKRKTPSQRNEEDRRRVFKIPARVQDRKHWITDELTELTGTFNEMTEELMLQYQGLEEKVAERTRELEISKKAAEAANESKTLFIANISHELKTPLNGILGMCAVCMGEDDLPQIKKSLQIVYKSGDLLLHLLNDLLTFSKNQIGQQLSLEEKEFKLNDIKTQIVTIFTKQVKEKNINFSVKYIGTDIDLDTEIVSEKKLPALGPQGTGRLKDMCLWGDQHRILQVIINLVSNSLKFTPAGGKVSVRIKCLGEAESPSDRNSLGSKKSKNSSRHRHGSGSSNVSRKPSNSSNAKPTSSGGTALQINPLDPSAAPRVQVRERSPTPPPSNARTLIFQFEVEDSGPGIPESMQDKVFEPFVQGDLGLSKKYGGTGLGLSICSQLSQLMGGTVSLVSSQTAPTGTTFKVQIPLKHTKSRAASTSSSDAYGASRPTSGVFTTQTDGTIVTGSANASGRNSGDFNKETRLVGLSQPFFAAASPTSPDDKSKELGVVQSVLKKAVTANGKEPAKKLRVLVAEDNLVNQEIVIRMLKLERIYDVEVVVAEDGKEAYDIVKESMDKGQYFNLIFMDIQMPNLDGLQSTRLIRQMGYSAPIVALTAFSEESNVKECYDSGMDHFLSKPIRRPALKQVLQRFATIPEEAETSSGKSTPSEEDESSRELSLSGTPNAPSANASNTPHINGTAPPP</sequence>
<dbReference type="InterPro" id="IPR050956">
    <property type="entry name" value="2C_system_His_kinase"/>
</dbReference>
<dbReference type="SMART" id="SM00388">
    <property type="entry name" value="HisKA"/>
    <property type="match status" value="1"/>
</dbReference>
<comment type="subcellular location">
    <subcellularLocation>
        <location evidence="2">Membrane</location>
    </subcellularLocation>
</comment>
<feature type="transmembrane region" description="Helical" evidence="17">
    <location>
        <begin position="9"/>
        <end position="30"/>
    </location>
</feature>
<feature type="compositionally biased region" description="Low complexity" evidence="16">
    <location>
        <begin position="769"/>
        <end position="783"/>
    </location>
</feature>
<dbReference type="InterPro" id="IPR004358">
    <property type="entry name" value="Sig_transdc_His_kin-like_C"/>
</dbReference>
<dbReference type="FunFam" id="3.40.50.2300:FF:000289">
    <property type="entry name" value="Osmosensing histidine protein kinase SLN1"/>
    <property type="match status" value="1"/>
</dbReference>
<dbReference type="Gene3D" id="3.30.565.10">
    <property type="entry name" value="Histidine kinase-like ATPase, C-terminal domain"/>
    <property type="match status" value="1"/>
</dbReference>
<keyword evidence="12 17" id="KW-0472">Membrane</keyword>
<evidence type="ECO:0000256" key="7">
    <source>
        <dbReference type="ARBA" id="ARBA00022741"/>
    </source>
</evidence>